<accession>A0A1B7W3M6</accession>
<evidence type="ECO:0000313" key="1">
    <source>
        <dbReference type="EMBL" id="OBQ31724.1"/>
    </source>
</evidence>
<name>A0A1B7W3M6_APHFL</name>
<protein>
    <submittedName>
        <fullName evidence="1">Uncharacterized protein</fullName>
    </submittedName>
</protein>
<dbReference type="EMBL" id="LJOW01001068">
    <property type="protein sequence ID" value="OBQ31724.1"/>
    <property type="molecule type" value="Genomic_DNA"/>
</dbReference>
<comment type="caution">
    <text evidence="1">The sequence shown here is derived from an EMBL/GenBank/DDBJ whole genome shotgun (WGS) entry which is preliminary data.</text>
</comment>
<gene>
    <name evidence="1" type="ORF">AN484_28735</name>
</gene>
<dbReference type="Proteomes" id="UP000092093">
    <property type="component" value="Unassembled WGS sequence"/>
</dbReference>
<organism evidence="1">
    <name type="scientific">Aphanizomenon flos-aquae WA102</name>
    <dbReference type="NCBI Taxonomy" id="1710896"/>
    <lineage>
        <taxon>Bacteria</taxon>
        <taxon>Bacillati</taxon>
        <taxon>Cyanobacteriota</taxon>
        <taxon>Cyanophyceae</taxon>
        <taxon>Nostocales</taxon>
        <taxon>Aphanizomenonaceae</taxon>
        <taxon>Aphanizomenon</taxon>
    </lineage>
</organism>
<proteinExistence type="predicted"/>
<dbReference type="AlphaFoldDB" id="A0A1B7W3M6"/>
<reference evidence="1" key="1">
    <citation type="submission" date="2015-09" db="EMBL/GenBank/DDBJ databases">
        <title>Aphanizomenon flos-aquae WA102.</title>
        <authorList>
            <person name="Driscoll C."/>
        </authorList>
    </citation>
    <scope>NUCLEOTIDE SEQUENCE [LARGE SCALE GENOMIC DNA]</scope>
    <source>
        <strain evidence="1">WA102</strain>
    </source>
</reference>
<sequence length="92" mass="11044">MLFALKSKEEKLFTAFCYLQPFRQQRNFLTTRLKTGESKYIENRASQKKFVFLKKIALEKALQTKKTRALYDVWFLNSLDFRGSTLTYEMKK</sequence>